<dbReference type="AlphaFoldDB" id="A0A176VMH2"/>
<feature type="transmembrane region" description="Helical" evidence="7">
    <location>
        <begin position="664"/>
        <end position="685"/>
    </location>
</feature>
<protein>
    <submittedName>
        <fullName evidence="8">Uncharacterized protein</fullName>
    </submittedName>
</protein>
<feature type="transmembrane region" description="Helical" evidence="7">
    <location>
        <begin position="397"/>
        <end position="413"/>
    </location>
</feature>
<dbReference type="PANTHER" id="PTHR11119">
    <property type="entry name" value="XANTHINE-URACIL / VITAMIN C PERMEASE FAMILY MEMBER"/>
    <property type="match status" value="1"/>
</dbReference>
<comment type="similarity">
    <text evidence="2">Belongs to the nucleobase:cation symporter-2 (NCS2) (TC 2.A.40) family.</text>
</comment>
<feature type="transmembrane region" description="Helical" evidence="7">
    <location>
        <begin position="489"/>
        <end position="508"/>
    </location>
</feature>
<dbReference type="GO" id="GO:0016020">
    <property type="term" value="C:membrane"/>
    <property type="evidence" value="ECO:0007669"/>
    <property type="project" value="UniProtKB-SubCell"/>
</dbReference>
<evidence type="ECO:0000256" key="7">
    <source>
        <dbReference type="SAM" id="Phobius"/>
    </source>
</evidence>
<keyword evidence="4 7" id="KW-1133">Transmembrane helix</keyword>
<evidence type="ECO:0000256" key="3">
    <source>
        <dbReference type="ARBA" id="ARBA00022692"/>
    </source>
</evidence>
<proteinExistence type="inferred from homology"/>
<accession>A0A176VMH2</accession>
<dbReference type="Proteomes" id="UP000077202">
    <property type="component" value="Unassembled WGS sequence"/>
</dbReference>
<feature type="transmembrane region" description="Helical" evidence="7">
    <location>
        <begin position="461"/>
        <end position="482"/>
    </location>
</feature>
<keyword evidence="9" id="KW-1185">Reference proteome</keyword>
<evidence type="ECO:0000256" key="4">
    <source>
        <dbReference type="ARBA" id="ARBA00022989"/>
    </source>
</evidence>
<feature type="transmembrane region" description="Helical" evidence="7">
    <location>
        <begin position="520"/>
        <end position="543"/>
    </location>
</feature>
<name>A0A176VMH2_MARPO</name>
<feature type="region of interest" description="Disordered" evidence="6">
    <location>
        <begin position="120"/>
        <end position="143"/>
    </location>
</feature>
<organism evidence="8 9">
    <name type="scientific">Marchantia polymorpha subsp. ruderalis</name>
    <dbReference type="NCBI Taxonomy" id="1480154"/>
    <lineage>
        <taxon>Eukaryota</taxon>
        <taxon>Viridiplantae</taxon>
        <taxon>Streptophyta</taxon>
        <taxon>Embryophyta</taxon>
        <taxon>Marchantiophyta</taxon>
        <taxon>Marchantiopsida</taxon>
        <taxon>Marchantiidae</taxon>
        <taxon>Marchantiales</taxon>
        <taxon>Marchantiaceae</taxon>
        <taxon>Marchantia</taxon>
    </lineage>
</organism>
<comment type="caution">
    <text evidence="8">The sequence shown here is derived from an EMBL/GenBank/DDBJ whole genome shotgun (WGS) entry which is preliminary data.</text>
</comment>
<feature type="transmembrane region" description="Helical" evidence="7">
    <location>
        <begin position="434"/>
        <end position="455"/>
    </location>
</feature>
<dbReference type="GO" id="GO:0022857">
    <property type="term" value="F:transmembrane transporter activity"/>
    <property type="evidence" value="ECO:0007669"/>
    <property type="project" value="InterPro"/>
</dbReference>
<dbReference type="EMBL" id="LVLJ01003272">
    <property type="protein sequence ID" value="OAE22134.1"/>
    <property type="molecule type" value="Genomic_DNA"/>
</dbReference>
<keyword evidence="3 7" id="KW-0812">Transmembrane</keyword>
<evidence type="ECO:0000313" key="8">
    <source>
        <dbReference type="EMBL" id="OAE22134.1"/>
    </source>
</evidence>
<dbReference type="InterPro" id="IPR006043">
    <property type="entry name" value="NCS2"/>
</dbReference>
<comment type="subcellular location">
    <subcellularLocation>
        <location evidence="1">Membrane</location>
        <topology evidence="1">Multi-pass membrane protein</topology>
    </subcellularLocation>
</comment>
<evidence type="ECO:0000256" key="1">
    <source>
        <dbReference type="ARBA" id="ARBA00004141"/>
    </source>
</evidence>
<evidence type="ECO:0000256" key="6">
    <source>
        <dbReference type="SAM" id="MobiDB-lite"/>
    </source>
</evidence>
<evidence type="ECO:0000256" key="5">
    <source>
        <dbReference type="ARBA" id="ARBA00023136"/>
    </source>
</evidence>
<evidence type="ECO:0000313" key="9">
    <source>
        <dbReference type="Proteomes" id="UP000077202"/>
    </source>
</evidence>
<feature type="transmembrane region" description="Helical" evidence="7">
    <location>
        <begin position="736"/>
        <end position="755"/>
    </location>
</feature>
<evidence type="ECO:0000256" key="2">
    <source>
        <dbReference type="ARBA" id="ARBA00008821"/>
    </source>
</evidence>
<keyword evidence="5 7" id="KW-0472">Membrane</keyword>
<feature type="compositionally biased region" description="Basic residues" evidence="6">
    <location>
        <begin position="128"/>
        <end position="137"/>
    </location>
</feature>
<dbReference type="Pfam" id="PF00860">
    <property type="entry name" value="Xan_ur_permease"/>
    <property type="match status" value="1"/>
</dbReference>
<reference evidence="8" key="1">
    <citation type="submission" date="2016-03" db="EMBL/GenBank/DDBJ databases">
        <title>Mechanisms controlling the formation of the plant cell surface in tip-growing cells are functionally conserved among land plants.</title>
        <authorList>
            <person name="Honkanen S."/>
            <person name="Jones V.A."/>
            <person name="Morieri G."/>
            <person name="Champion C."/>
            <person name="Hetherington A.J."/>
            <person name="Kelly S."/>
            <person name="Saint-Marcoux D."/>
            <person name="Proust H."/>
            <person name="Prescott H."/>
            <person name="Dolan L."/>
        </authorList>
    </citation>
    <scope>NUCLEOTIDE SEQUENCE [LARGE SCALE GENOMIC DNA]</scope>
    <source>
        <tissue evidence="8">Whole gametophyte</tissue>
    </source>
</reference>
<sequence length="801" mass="87918">MLQDHGTIKKLYRAVTLHFQIVHLQEVFVETHEAQQDIPHSRIVYQVGSGFCRRSGISNSPESLKFPSHNGGRIRGPLRARLGLRGALKNAPSGTADSDFLAAARVEETRPSASPKHLLVGEQQQRAPRCRRRRRRERERERERERVVERVGYADEKPCRARLADRYAVAADAVEEFALRIAQRDFRDFAATGPRYLTLPRLRSDACVDYGGAPVRSTVRHFRSMRTQGKPTESFSSGNIGREGVSVVSEGLGGYWGKRILAPVLGSPSSSCNLLAKETPAVIYSSSADMSSSAPVIGTPVGSPKHGTKPEDFQHPQQEQLPGIKYSVNDNPPWPETILLAFQHYLTMLGSTVMIPSLLVPMMGGNNVDKAKVIQTLLFVSGLNTLLQTTFGTRLPSVVGGSFAFIIPTVTVIHSPKLMAIQDNQLRFMHSMRAIQGALISASSLHIVLGFSGLWGIMTRYVSPIVIAPTICMVGLGLYEYGFPGVGKCVEIGIPTIFIIVIFSQFLKHIRVRDIPIFELYPIILGVAVTWAYAHLLTVSGAYTHATPMGQRHCRTDRAHIIGSAPWIRIPWPLQWGAPTFDAGHTFGMMAGALAALVESTGDFYALSRLCGATPPPPYVVSRGIGWEGLGILMDGMFGTTIGSAVSAENMGIIGVTKVGSRRVVQISAGFMLFFSLLAAIGISSLQFANMNSSRNIFIIGFALFMGLSVPRYFSEYETASGHGPAHTHARWFNDIMNTMFASGTTVVVVITVVLDNTMKASRKDRGLLWWDKFRAFGADSRNLEFYKLPLGLNKFFPPPV</sequence>
<gene>
    <name evidence="8" type="ORF">AXG93_1175s1440</name>
</gene>